<dbReference type="EMBL" id="PJQY01001061">
    <property type="protein sequence ID" value="PQQ05618.1"/>
    <property type="molecule type" value="Genomic_DNA"/>
</dbReference>
<dbReference type="GO" id="GO:0006508">
    <property type="term" value="P:proteolysis"/>
    <property type="evidence" value="ECO:0007669"/>
    <property type="project" value="UniProtKB-KW"/>
</dbReference>
<dbReference type="PROSITE" id="PS51767">
    <property type="entry name" value="PEPTIDASE_A1"/>
    <property type="match status" value="1"/>
</dbReference>
<dbReference type="InterPro" id="IPR051708">
    <property type="entry name" value="Plant_Aspart_Prot_A1"/>
</dbReference>
<sequence length="122" mass="13767">MEAISIGDTRVFFPLSIRPEGNIIIDSGTTLTILPEDLYSYLEDEVAGHSRESNEFKAPSMTVHFHGADVKLESRNTFFRHNEEILCFAFALDGYYGSYGNLAQMNFLVGYDLQKHTVTLLP</sequence>
<dbReference type="InterPro" id="IPR032799">
    <property type="entry name" value="TAXi_C"/>
</dbReference>
<dbReference type="SUPFAM" id="SSF50630">
    <property type="entry name" value="Acid proteases"/>
    <property type="match status" value="1"/>
</dbReference>
<dbReference type="OrthoDB" id="1434581at2759"/>
<comment type="caution">
    <text evidence="5">The sequence shown here is derived from an EMBL/GenBank/DDBJ whole genome shotgun (WGS) entry which is preliminary data.</text>
</comment>
<evidence type="ECO:0000313" key="6">
    <source>
        <dbReference type="Proteomes" id="UP000250321"/>
    </source>
</evidence>
<name>A0A314YM62_PRUYE</name>
<keyword evidence="1" id="KW-0645">Protease</keyword>
<dbReference type="InterPro" id="IPR001969">
    <property type="entry name" value="Aspartic_peptidase_AS"/>
</dbReference>
<evidence type="ECO:0000313" key="4">
    <source>
        <dbReference type="EMBL" id="PQQ05618.1"/>
    </source>
</evidence>
<protein>
    <submittedName>
        <fullName evidence="5">Aspartic proteinase CDR1</fullName>
    </submittedName>
</protein>
<dbReference type="STRING" id="2094558.A0A314YM62"/>
<keyword evidence="2" id="KW-0378">Hydrolase</keyword>
<dbReference type="Proteomes" id="UP000250321">
    <property type="component" value="Unassembled WGS sequence"/>
</dbReference>
<organism evidence="5 6">
    <name type="scientific">Prunus yedoensis var. nudiflora</name>
    <dbReference type="NCBI Taxonomy" id="2094558"/>
    <lineage>
        <taxon>Eukaryota</taxon>
        <taxon>Viridiplantae</taxon>
        <taxon>Streptophyta</taxon>
        <taxon>Embryophyta</taxon>
        <taxon>Tracheophyta</taxon>
        <taxon>Spermatophyta</taxon>
        <taxon>Magnoliopsida</taxon>
        <taxon>eudicotyledons</taxon>
        <taxon>Gunneridae</taxon>
        <taxon>Pentapetalae</taxon>
        <taxon>rosids</taxon>
        <taxon>fabids</taxon>
        <taxon>Rosales</taxon>
        <taxon>Rosaceae</taxon>
        <taxon>Amygdaloideae</taxon>
        <taxon>Amygdaleae</taxon>
        <taxon>Prunus</taxon>
    </lineage>
</organism>
<keyword evidence="6" id="KW-1185">Reference proteome</keyword>
<dbReference type="Gene3D" id="2.40.70.10">
    <property type="entry name" value="Acid Proteases"/>
    <property type="match status" value="2"/>
</dbReference>
<feature type="domain" description="Peptidase A1" evidence="3">
    <location>
        <begin position="1"/>
        <end position="121"/>
    </location>
</feature>
<reference evidence="5 6" key="1">
    <citation type="submission" date="2018-02" db="EMBL/GenBank/DDBJ databases">
        <title>Draft genome of wild Prunus yedoensis var. nudiflora.</title>
        <authorList>
            <person name="Baek S."/>
            <person name="Kim J.-H."/>
            <person name="Choi K."/>
            <person name="Kim G.-B."/>
            <person name="Cho A."/>
            <person name="Jang H."/>
            <person name="Shin C.-H."/>
            <person name="Yu H.-J."/>
            <person name="Mun J.-H."/>
        </authorList>
    </citation>
    <scope>NUCLEOTIDE SEQUENCE [LARGE SCALE GENOMIC DNA]</scope>
    <source>
        <strain evidence="6">cv. Jeju island</strain>
        <tissue evidence="5">Leaf</tissue>
    </source>
</reference>
<dbReference type="GO" id="GO:0004190">
    <property type="term" value="F:aspartic-type endopeptidase activity"/>
    <property type="evidence" value="ECO:0007669"/>
    <property type="project" value="InterPro"/>
</dbReference>
<dbReference type="Pfam" id="PF14541">
    <property type="entry name" value="TAXi_C"/>
    <property type="match status" value="1"/>
</dbReference>
<dbReference type="PANTHER" id="PTHR47967:SF66">
    <property type="entry name" value="ASPARTIC PROTEINASE CDR1-RELATED"/>
    <property type="match status" value="1"/>
</dbReference>
<dbReference type="GO" id="GO:0005576">
    <property type="term" value="C:extracellular region"/>
    <property type="evidence" value="ECO:0007669"/>
    <property type="project" value="TreeGrafter"/>
</dbReference>
<evidence type="ECO:0000259" key="3">
    <source>
        <dbReference type="PROSITE" id="PS51767"/>
    </source>
</evidence>
<dbReference type="InterPro" id="IPR021109">
    <property type="entry name" value="Peptidase_aspartic_dom_sf"/>
</dbReference>
<proteinExistence type="predicted"/>
<evidence type="ECO:0000313" key="5">
    <source>
        <dbReference type="EMBL" id="PQQ07350.1"/>
    </source>
</evidence>
<dbReference type="InterPro" id="IPR033121">
    <property type="entry name" value="PEPTIDASE_A1"/>
</dbReference>
<accession>A0A314YM62</accession>
<gene>
    <name evidence="5" type="ORF">Pyn_20228</name>
    <name evidence="4" type="ORF">Pyn_23669</name>
</gene>
<dbReference type="EMBL" id="PJQY01000866">
    <property type="protein sequence ID" value="PQQ07350.1"/>
    <property type="molecule type" value="Genomic_DNA"/>
</dbReference>
<evidence type="ECO:0000256" key="1">
    <source>
        <dbReference type="ARBA" id="ARBA00022670"/>
    </source>
</evidence>
<evidence type="ECO:0000256" key="2">
    <source>
        <dbReference type="ARBA" id="ARBA00022801"/>
    </source>
</evidence>
<dbReference type="PROSITE" id="PS00141">
    <property type="entry name" value="ASP_PROTEASE"/>
    <property type="match status" value="1"/>
</dbReference>
<dbReference type="PANTHER" id="PTHR47967">
    <property type="entry name" value="OS07G0603500 PROTEIN-RELATED"/>
    <property type="match status" value="1"/>
</dbReference>
<dbReference type="AlphaFoldDB" id="A0A314YM62"/>